<organism evidence="1">
    <name type="scientific">viral metagenome</name>
    <dbReference type="NCBI Taxonomy" id="1070528"/>
    <lineage>
        <taxon>unclassified sequences</taxon>
        <taxon>metagenomes</taxon>
        <taxon>organismal metagenomes</taxon>
    </lineage>
</organism>
<name>A0A6C0BII7_9ZZZZ</name>
<dbReference type="EMBL" id="MN739162">
    <property type="protein sequence ID" value="QHS91524.1"/>
    <property type="molecule type" value="Genomic_DNA"/>
</dbReference>
<evidence type="ECO:0000313" key="1">
    <source>
        <dbReference type="EMBL" id="QHS91524.1"/>
    </source>
</evidence>
<proteinExistence type="predicted"/>
<dbReference type="AlphaFoldDB" id="A0A6C0BII7"/>
<sequence>MGAQASSLASRSGITSYSTAVADKKHEMLTTIFRGLYQNANDIDMKALQNPKLCSTYVFRLQSAIQDAREAEKKEELKFLMVETGGQIDRVAFHPTKRPMQTEVELCREMAIFYLELIFLLYVASLTTNRESSNYFAQPFRRTRKHKQRGGGRPVEDFVTYLSSQYSAPNRENMENPDYFSQIVPKFVSSALPVVLFQKPVRDRRVYFWVLLENPKKQVKFSIEFSESSSSESFSMTIYRCRNRNDCDTSVPVLKGDSTITRSSSGQQQFSFYTGPNVLKKVYQINDLGANLTIDDIARILQVAARADPEQLKQNNRFITSMGREEGRVTALTGIAGVAEDEVKGSGFAKIAGEFNQFMVKNMPNLYQIRRRMLTPAGNEIQSAGGGAFSTDKIRTIVNTFCKGSNNFLPNGGSMLQRLETYFSQWDNLREANERRYKSFDRDRREVLVPSRIGQLDVFRKRLDNAHAGYTLAISTIVERSVIKFTGLKYIINPDFFNVDKVRLTSVKKLNLIVEEMGEVILKHFIDVENITRDAFDQVFNYMPR</sequence>
<accession>A0A6C0BII7</accession>
<reference evidence="1" key="1">
    <citation type="journal article" date="2020" name="Nature">
        <title>Giant virus diversity and host interactions through global metagenomics.</title>
        <authorList>
            <person name="Schulz F."/>
            <person name="Roux S."/>
            <person name="Paez-Espino D."/>
            <person name="Jungbluth S."/>
            <person name="Walsh D.A."/>
            <person name="Denef V.J."/>
            <person name="McMahon K.D."/>
            <person name="Konstantinidis K.T."/>
            <person name="Eloe-Fadrosh E.A."/>
            <person name="Kyrpides N.C."/>
            <person name="Woyke T."/>
        </authorList>
    </citation>
    <scope>NUCLEOTIDE SEQUENCE</scope>
    <source>
        <strain evidence="1">GVMAG-M-3300013006-15</strain>
    </source>
</reference>
<protein>
    <submittedName>
        <fullName evidence="1">Uncharacterized protein</fullName>
    </submittedName>
</protein>